<evidence type="ECO:0000313" key="3">
    <source>
        <dbReference type="Proteomes" id="UP000013243"/>
    </source>
</evidence>
<dbReference type="GO" id="GO:0006260">
    <property type="term" value="P:DNA replication"/>
    <property type="evidence" value="ECO:0007669"/>
    <property type="project" value="InterPro"/>
</dbReference>
<organism evidence="2 3">
    <name type="scientific">Tritonibacter mobilis F1926</name>
    <dbReference type="NCBI Taxonomy" id="1265309"/>
    <lineage>
        <taxon>Bacteria</taxon>
        <taxon>Pseudomonadati</taxon>
        <taxon>Pseudomonadota</taxon>
        <taxon>Alphaproteobacteria</taxon>
        <taxon>Rhodobacterales</taxon>
        <taxon>Paracoccaceae</taxon>
        <taxon>Tritonibacter</taxon>
    </lineage>
</organism>
<geneLocation type="plasmid" evidence="2 3">
    <name>unnamed1</name>
</geneLocation>
<gene>
    <name evidence="2" type="ORF">K529_019370</name>
</gene>
<dbReference type="AlphaFoldDB" id="A0A1B1A8Q9"/>
<evidence type="ECO:0000313" key="2">
    <source>
        <dbReference type="EMBL" id="ANP42926.1"/>
    </source>
</evidence>
<dbReference type="Proteomes" id="UP000013243">
    <property type="component" value="Plasmid unnamed1"/>
</dbReference>
<dbReference type="SUPFAM" id="SSF57783">
    <property type="entry name" value="Zinc beta-ribbon"/>
    <property type="match status" value="1"/>
</dbReference>
<evidence type="ECO:0000259" key="1">
    <source>
        <dbReference type="Pfam" id="PF23639"/>
    </source>
</evidence>
<dbReference type="OrthoDB" id="9811157at2"/>
<dbReference type="KEGG" id="rmb:K529_019370"/>
<protein>
    <recommendedName>
        <fullName evidence="1">DUF7146 domain-containing protein</fullName>
    </recommendedName>
</protein>
<reference evidence="2 3" key="1">
    <citation type="journal article" date="2016" name="ISME J.">
        <title>Global occurrence and heterogeneity of the Roseobacter-clade species Ruegeria mobilis.</title>
        <authorList>
            <person name="Sonnenschein E."/>
            <person name="Gram L."/>
        </authorList>
    </citation>
    <scope>NUCLEOTIDE SEQUENCE [LARGE SCALE GENOMIC DNA]</scope>
    <source>
        <strain evidence="2 3">F1926</strain>
        <plasmid evidence="2 3">unnamed1</plasmid>
    </source>
</reference>
<sequence>MARTPDPRIERAKTRTMLEVLDKLKVSGLTAIGDERVGPCPRPGCGGRDRFSANVRKGVWRCRICDPKGGDPLALVQLALGTDFLGAVEWLEGERGVEIDPQEVERRRRAKERADARTEAQAARYREFARRQAEKIWRSALPFSGSPAAAYLAGRHVDLSGLPYSFACFRYLPVHPYIKKIADARRELYRGPALIAAIQGPDGRFSGIHQTWINPDVPGKKAEIVDPNTGDNHPAKMVLGSKKGGAIRLTGTACTSVLVMGEGIETTGTALVADAVAGASYWAGIDLGNMSGKQLGRNSGVPDLSDLRAFLPPACVDHLIYIEDGDSAPKPTRAKLTAGLRRAMNANPSLRAHIARAGDGVDLNDLLKDQD</sequence>
<dbReference type="Pfam" id="PF23639">
    <property type="entry name" value="DUF7146"/>
    <property type="match status" value="1"/>
</dbReference>
<feature type="domain" description="DUF7146" evidence="1">
    <location>
        <begin position="129"/>
        <end position="249"/>
    </location>
</feature>
<dbReference type="RefSeq" id="WP_005612422.1">
    <property type="nucleotide sequence ID" value="NZ_CP015231.1"/>
</dbReference>
<name>A0A1B1A8Q9_9RHOB</name>
<dbReference type="GO" id="GO:0008270">
    <property type="term" value="F:zinc ion binding"/>
    <property type="evidence" value="ECO:0007669"/>
    <property type="project" value="InterPro"/>
</dbReference>
<dbReference type="GeneID" id="28252042"/>
<dbReference type="GO" id="GO:0003677">
    <property type="term" value="F:DNA binding"/>
    <property type="evidence" value="ECO:0007669"/>
    <property type="project" value="InterPro"/>
</dbReference>
<keyword evidence="2" id="KW-0614">Plasmid</keyword>
<dbReference type="EMBL" id="CP015231">
    <property type="protein sequence ID" value="ANP42926.1"/>
    <property type="molecule type" value="Genomic_DNA"/>
</dbReference>
<dbReference type="Gene3D" id="3.90.580.10">
    <property type="entry name" value="Zinc finger, CHC2-type domain"/>
    <property type="match status" value="1"/>
</dbReference>
<proteinExistence type="predicted"/>
<accession>A0A1B1A8Q9</accession>
<dbReference type="InterPro" id="IPR036977">
    <property type="entry name" value="DNA_primase_Znf_CHC2"/>
</dbReference>
<dbReference type="InterPro" id="IPR055570">
    <property type="entry name" value="DUF7146"/>
</dbReference>